<evidence type="ECO:0000256" key="3">
    <source>
        <dbReference type="ARBA" id="ARBA00022679"/>
    </source>
</evidence>
<dbReference type="Pfam" id="PF10509">
    <property type="entry name" value="GalKase_gal_bdg"/>
    <property type="match status" value="1"/>
</dbReference>
<evidence type="ECO:0000256" key="4">
    <source>
        <dbReference type="ARBA" id="ARBA00022723"/>
    </source>
</evidence>
<dbReference type="PROSITE" id="PS00627">
    <property type="entry name" value="GHMP_KINASES_ATP"/>
    <property type="match status" value="1"/>
</dbReference>
<feature type="domain" description="GHMP kinase N-terminal" evidence="12">
    <location>
        <begin position="85"/>
        <end position="170"/>
    </location>
</feature>
<dbReference type="NCBIfam" id="TIGR00131">
    <property type="entry name" value="gal_kin"/>
    <property type="match status" value="1"/>
</dbReference>
<evidence type="ECO:0000256" key="7">
    <source>
        <dbReference type="ARBA" id="ARBA00022840"/>
    </source>
</evidence>
<dbReference type="FunFam" id="3.30.70.890:FF:000001">
    <property type="entry name" value="Galactokinase"/>
    <property type="match status" value="1"/>
</dbReference>
<keyword evidence="7" id="KW-0067">ATP-binding</keyword>
<dbReference type="GO" id="GO:0005524">
    <property type="term" value="F:ATP binding"/>
    <property type="evidence" value="ECO:0007669"/>
    <property type="project" value="UniProtKB-UniRule"/>
</dbReference>
<evidence type="ECO:0000256" key="2">
    <source>
        <dbReference type="ARBA" id="ARBA00022490"/>
    </source>
</evidence>
<dbReference type="GO" id="GO:0006012">
    <property type="term" value="P:galactose metabolic process"/>
    <property type="evidence" value="ECO:0007669"/>
    <property type="project" value="UniProtKB-UniRule"/>
</dbReference>
<comment type="caution">
    <text evidence="15">The sequence shown here is derived from an EMBL/GenBank/DDBJ whole genome shotgun (WGS) entry which is preliminary data.</text>
</comment>
<evidence type="ECO:0000256" key="10">
    <source>
        <dbReference type="ARBA" id="ARBA00023277"/>
    </source>
</evidence>
<dbReference type="Pfam" id="PF08544">
    <property type="entry name" value="GHMP_kinases_C"/>
    <property type="match status" value="1"/>
</dbReference>
<reference evidence="16" key="1">
    <citation type="submission" date="2017-09" db="EMBL/GenBank/DDBJ databases">
        <title>Depth-based differentiation of microbial function through sediment-hosted aquifers and enrichment of novel symbionts in the deep terrestrial subsurface.</title>
        <authorList>
            <person name="Probst A.J."/>
            <person name="Ladd B."/>
            <person name="Jarett J.K."/>
            <person name="Geller-Mcgrath D.E."/>
            <person name="Sieber C.M.K."/>
            <person name="Emerson J.B."/>
            <person name="Anantharaman K."/>
            <person name="Thomas B.C."/>
            <person name="Malmstrom R."/>
            <person name="Stieglmeier M."/>
            <person name="Klingl A."/>
            <person name="Woyke T."/>
            <person name="Ryan C.M."/>
            <person name="Banfield J.F."/>
        </authorList>
    </citation>
    <scope>NUCLEOTIDE SEQUENCE [LARGE SCALE GENOMIC DNA]</scope>
</reference>
<dbReference type="GO" id="GO:0046872">
    <property type="term" value="F:metal ion binding"/>
    <property type="evidence" value="ECO:0007669"/>
    <property type="project" value="UniProtKB-KW"/>
</dbReference>
<keyword evidence="3" id="KW-0808">Transferase</keyword>
<dbReference type="InterPro" id="IPR000705">
    <property type="entry name" value="Galactokinase"/>
</dbReference>
<dbReference type="InterPro" id="IPR019539">
    <property type="entry name" value="GalKase_N"/>
</dbReference>
<sequence>MKKIFIDNFKRKPEEYFWSPGRVNIIGEHSDYHDGFVMPVAIDLGITWSVSKNGDNVRGYTEKFDEIGRFRIDAKDRTYFEWMLYLQGVVEVLKKRNKKFGGIDFAIHSTIPIGSGLSSSSSLATGFAYILNEIYKIGLGRKEIAKVACEAEWWYGTTGGIMDQYCIANGKAGNAVLLDCRKMTHVYVPIPKDIKMVIFETTIRHKQISSPFALRKKQAHEAVEVARQYFKDDKIKMLRDITKKMLEEIKPSIIKKFGKRKGEMIYRRSKHPIYERDRVLEMKEALMKDDLRKIGKILAECHKSLRDNYEVSCKELDIAVDISQGIKGYIGSRMIGGGFGGCTLNLVKRGQEHHFAGEMEEIFRKRTEIKGNSYICNSSDGVRKIPNNK</sequence>
<dbReference type="InterPro" id="IPR013750">
    <property type="entry name" value="GHMP_kinase_C_dom"/>
</dbReference>
<comment type="similarity">
    <text evidence="1">Belongs to the GHMP kinase family. GalK subfamily.</text>
</comment>
<accession>A0A2M6WWE2</accession>
<feature type="domain" description="Galactokinase N-terminal" evidence="14">
    <location>
        <begin position="5"/>
        <end position="52"/>
    </location>
</feature>
<dbReference type="GO" id="GO:0004335">
    <property type="term" value="F:galactokinase activity"/>
    <property type="evidence" value="ECO:0007669"/>
    <property type="project" value="UniProtKB-UniRule"/>
</dbReference>
<keyword evidence="8" id="KW-0460">Magnesium</keyword>
<evidence type="ECO:0000313" key="15">
    <source>
        <dbReference type="EMBL" id="PIT97109.1"/>
    </source>
</evidence>
<dbReference type="AlphaFoldDB" id="A0A2M6WWE2"/>
<dbReference type="InterPro" id="IPR020568">
    <property type="entry name" value="Ribosomal_Su5_D2-typ_SF"/>
</dbReference>
<dbReference type="EC" id="2.7.1.6" evidence="11"/>
<evidence type="ECO:0000256" key="5">
    <source>
        <dbReference type="ARBA" id="ARBA00022741"/>
    </source>
</evidence>
<evidence type="ECO:0000256" key="1">
    <source>
        <dbReference type="ARBA" id="ARBA00006566"/>
    </source>
</evidence>
<dbReference type="InterPro" id="IPR006204">
    <property type="entry name" value="GHMP_kinase_N_dom"/>
</dbReference>
<dbReference type="InterPro" id="IPR014721">
    <property type="entry name" value="Ribsml_uS5_D2-typ_fold_subgr"/>
</dbReference>
<dbReference type="Proteomes" id="UP000228596">
    <property type="component" value="Unassembled WGS sequence"/>
</dbReference>
<evidence type="ECO:0000313" key="16">
    <source>
        <dbReference type="Proteomes" id="UP000228596"/>
    </source>
</evidence>
<keyword evidence="6 15" id="KW-0418">Kinase</keyword>
<dbReference type="Gene3D" id="3.30.70.890">
    <property type="entry name" value="GHMP kinase, C-terminal domain"/>
    <property type="match status" value="1"/>
</dbReference>
<dbReference type="SUPFAM" id="SSF54211">
    <property type="entry name" value="Ribosomal protein S5 domain 2-like"/>
    <property type="match status" value="1"/>
</dbReference>
<dbReference type="SUPFAM" id="SSF55060">
    <property type="entry name" value="GHMP Kinase, C-terminal domain"/>
    <property type="match status" value="1"/>
</dbReference>
<keyword evidence="4" id="KW-0479">Metal-binding</keyword>
<dbReference type="InterPro" id="IPR006206">
    <property type="entry name" value="Mevalonate/galactokinase"/>
</dbReference>
<organism evidence="15 16">
    <name type="scientific">Candidatus Berkelbacteria bacterium CG10_big_fil_rev_8_21_14_0_10_41_12</name>
    <dbReference type="NCBI Taxonomy" id="1974513"/>
    <lineage>
        <taxon>Bacteria</taxon>
        <taxon>Candidatus Berkelbacteria</taxon>
    </lineage>
</organism>
<dbReference type="Pfam" id="PF00288">
    <property type="entry name" value="GHMP_kinases_N"/>
    <property type="match status" value="1"/>
</dbReference>
<dbReference type="GO" id="GO:0005829">
    <property type="term" value="C:cytosol"/>
    <property type="evidence" value="ECO:0007669"/>
    <property type="project" value="TreeGrafter"/>
</dbReference>
<dbReference type="PROSITE" id="PS00106">
    <property type="entry name" value="GALACTOKINASE"/>
    <property type="match status" value="1"/>
</dbReference>
<dbReference type="PANTHER" id="PTHR10457">
    <property type="entry name" value="MEVALONATE KINASE/GALACTOKINASE"/>
    <property type="match status" value="1"/>
</dbReference>
<dbReference type="InterPro" id="IPR019741">
    <property type="entry name" value="Galactokinase_CS"/>
</dbReference>
<evidence type="ECO:0000256" key="6">
    <source>
        <dbReference type="ARBA" id="ARBA00022777"/>
    </source>
</evidence>
<dbReference type="EMBL" id="PEZV01000036">
    <property type="protein sequence ID" value="PIT97109.1"/>
    <property type="molecule type" value="Genomic_DNA"/>
</dbReference>
<protein>
    <recommendedName>
        <fullName evidence="11">Galactokinase</fullName>
        <ecNumber evidence="11">2.7.1.6</ecNumber>
    </recommendedName>
</protein>
<evidence type="ECO:0000256" key="9">
    <source>
        <dbReference type="ARBA" id="ARBA00023144"/>
    </source>
</evidence>
<proteinExistence type="inferred from homology"/>
<dbReference type="PANTHER" id="PTHR10457:SF7">
    <property type="entry name" value="GALACTOKINASE-RELATED"/>
    <property type="match status" value="1"/>
</dbReference>
<evidence type="ECO:0000256" key="8">
    <source>
        <dbReference type="ARBA" id="ARBA00022842"/>
    </source>
</evidence>
<feature type="domain" description="GHMP kinase C-terminal" evidence="13">
    <location>
        <begin position="282"/>
        <end position="347"/>
    </location>
</feature>
<dbReference type="InterPro" id="IPR006203">
    <property type="entry name" value="GHMP_knse_ATP-bd_CS"/>
</dbReference>
<keyword evidence="5" id="KW-0547">Nucleotide-binding</keyword>
<evidence type="ECO:0000259" key="12">
    <source>
        <dbReference type="Pfam" id="PF00288"/>
    </source>
</evidence>
<dbReference type="PRINTS" id="PR00473">
    <property type="entry name" value="GALCTOKINASE"/>
</dbReference>
<evidence type="ECO:0000259" key="14">
    <source>
        <dbReference type="Pfam" id="PF10509"/>
    </source>
</evidence>
<gene>
    <name evidence="15" type="primary">galK</name>
    <name evidence="15" type="ORF">COT77_03270</name>
</gene>
<dbReference type="InterPro" id="IPR036554">
    <property type="entry name" value="GHMP_kinase_C_sf"/>
</dbReference>
<dbReference type="FunFam" id="3.30.230.10:FF:000017">
    <property type="entry name" value="Galactokinase"/>
    <property type="match status" value="1"/>
</dbReference>
<keyword evidence="2" id="KW-0963">Cytoplasm</keyword>
<dbReference type="Gene3D" id="3.30.230.10">
    <property type="match status" value="1"/>
</dbReference>
<dbReference type="PRINTS" id="PR00959">
    <property type="entry name" value="MEVGALKINASE"/>
</dbReference>
<evidence type="ECO:0000256" key="11">
    <source>
        <dbReference type="NCBIfam" id="TIGR00131"/>
    </source>
</evidence>
<keyword evidence="9" id="KW-0299">Galactose metabolism</keyword>
<dbReference type="PIRSF" id="PIRSF000530">
    <property type="entry name" value="Galactokinase"/>
    <property type="match status" value="1"/>
</dbReference>
<name>A0A2M6WWE2_9BACT</name>
<keyword evidence="10" id="KW-0119">Carbohydrate metabolism</keyword>
<evidence type="ECO:0000259" key="13">
    <source>
        <dbReference type="Pfam" id="PF08544"/>
    </source>
</evidence>